<dbReference type="InterPro" id="IPR003721">
    <property type="entry name" value="Pantoate_ligase"/>
</dbReference>
<comment type="catalytic activity">
    <reaction evidence="8">
        <text>(R)-pantoate + beta-alanine + ATP = (R)-pantothenate + AMP + diphosphate + H(+)</text>
        <dbReference type="Rhea" id="RHEA:10912"/>
        <dbReference type="ChEBI" id="CHEBI:15378"/>
        <dbReference type="ChEBI" id="CHEBI:15980"/>
        <dbReference type="ChEBI" id="CHEBI:29032"/>
        <dbReference type="ChEBI" id="CHEBI:30616"/>
        <dbReference type="ChEBI" id="CHEBI:33019"/>
        <dbReference type="ChEBI" id="CHEBI:57966"/>
        <dbReference type="ChEBI" id="CHEBI:456215"/>
        <dbReference type="EC" id="6.3.2.1"/>
    </reaction>
</comment>
<dbReference type="PANTHER" id="PTHR21299">
    <property type="entry name" value="CYTIDYLATE KINASE/PANTOATE-BETA-ALANINE LIGASE"/>
    <property type="match status" value="1"/>
</dbReference>
<dbReference type="Pfam" id="PF02569">
    <property type="entry name" value="Pantoate_ligase"/>
    <property type="match status" value="1"/>
</dbReference>
<evidence type="ECO:0000256" key="5">
    <source>
        <dbReference type="ARBA" id="ARBA00022655"/>
    </source>
</evidence>
<dbReference type="HAMAP" id="MF_00158">
    <property type="entry name" value="PanC"/>
    <property type="match status" value="1"/>
</dbReference>
<dbReference type="NCBIfam" id="TIGR00018">
    <property type="entry name" value="panC"/>
    <property type="match status" value="1"/>
</dbReference>
<keyword evidence="7" id="KW-0067">ATP-binding</keyword>
<gene>
    <name evidence="9" type="ORF">UFOPK2766_00841</name>
</gene>
<dbReference type="InterPro" id="IPR004821">
    <property type="entry name" value="Cyt_trans-like"/>
</dbReference>
<evidence type="ECO:0000256" key="3">
    <source>
        <dbReference type="ARBA" id="ARBA00012219"/>
    </source>
</evidence>
<organism evidence="9">
    <name type="scientific">freshwater metagenome</name>
    <dbReference type="NCBI Taxonomy" id="449393"/>
    <lineage>
        <taxon>unclassified sequences</taxon>
        <taxon>metagenomes</taxon>
        <taxon>ecological metagenomes</taxon>
    </lineage>
</organism>
<evidence type="ECO:0000313" key="9">
    <source>
        <dbReference type="EMBL" id="CAB4738123.1"/>
    </source>
</evidence>
<accession>A0A6J6STJ7</accession>
<evidence type="ECO:0000256" key="7">
    <source>
        <dbReference type="ARBA" id="ARBA00022840"/>
    </source>
</evidence>
<dbReference type="SUPFAM" id="SSF52374">
    <property type="entry name" value="Nucleotidylyl transferase"/>
    <property type="match status" value="1"/>
</dbReference>
<proteinExistence type="inferred from homology"/>
<evidence type="ECO:0000256" key="8">
    <source>
        <dbReference type="ARBA" id="ARBA00048258"/>
    </source>
</evidence>
<reference evidence="9" key="1">
    <citation type="submission" date="2020-05" db="EMBL/GenBank/DDBJ databases">
        <authorList>
            <person name="Chiriac C."/>
            <person name="Salcher M."/>
            <person name="Ghai R."/>
            <person name="Kavagutti S V."/>
        </authorList>
    </citation>
    <scope>NUCLEOTIDE SEQUENCE</scope>
</reference>
<dbReference type="GO" id="GO:0004592">
    <property type="term" value="F:pantoate-beta-alanine ligase activity"/>
    <property type="evidence" value="ECO:0007669"/>
    <property type="project" value="UniProtKB-EC"/>
</dbReference>
<dbReference type="Gene3D" id="3.40.50.620">
    <property type="entry name" value="HUPs"/>
    <property type="match status" value="1"/>
</dbReference>
<dbReference type="InterPro" id="IPR014729">
    <property type="entry name" value="Rossmann-like_a/b/a_fold"/>
</dbReference>
<evidence type="ECO:0000256" key="6">
    <source>
        <dbReference type="ARBA" id="ARBA00022741"/>
    </source>
</evidence>
<keyword evidence="4" id="KW-0436">Ligase</keyword>
<keyword evidence="5" id="KW-0566">Pantothenate biosynthesis</keyword>
<evidence type="ECO:0000256" key="1">
    <source>
        <dbReference type="ARBA" id="ARBA00004990"/>
    </source>
</evidence>
<keyword evidence="6" id="KW-0547">Nucleotide-binding</keyword>
<evidence type="ECO:0000256" key="4">
    <source>
        <dbReference type="ARBA" id="ARBA00022598"/>
    </source>
</evidence>
<dbReference type="UniPathway" id="UPA00028">
    <property type="reaction ID" value="UER00005"/>
</dbReference>
<protein>
    <recommendedName>
        <fullName evidence="3">pantoate--beta-alanine ligase (AMP-forming)</fullName>
        <ecNumber evidence="3">6.3.2.1</ecNumber>
    </recommendedName>
</protein>
<dbReference type="AlphaFoldDB" id="A0A6J6STJ7"/>
<evidence type="ECO:0000256" key="2">
    <source>
        <dbReference type="ARBA" id="ARBA00009256"/>
    </source>
</evidence>
<dbReference type="NCBIfam" id="TIGR00125">
    <property type="entry name" value="cyt_tran_rel"/>
    <property type="match status" value="1"/>
</dbReference>
<dbReference type="GO" id="GO:0005829">
    <property type="term" value="C:cytosol"/>
    <property type="evidence" value="ECO:0007669"/>
    <property type="project" value="TreeGrafter"/>
</dbReference>
<dbReference type="GO" id="GO:0005524">
    <property type="term" value="F:ATP binding"/>
    <property type="evidence" value="ECO:0007669"/>
    <property type="project" value="UniProtKB-KW"/>
</dbReference>
<dbReference type="InterPro" id="IPR042176">
    <property type="entry name" value="Pantoate_ligase_C"/>
</dbReference>
<dbReference type="Gene3D" id="3.30.1300.10">
    <property type="entry name" value="Pantoate-beta-alanine ligase, C-terminal domain"/>
    <property type="match status" value="1"/>
</dbReference>
<dbReference type="GO" id="GO:0015940">
    <property type="term" value="P:pantothenate biosynthetic process"/>
    <property type="evidence" value="ECO:0007669"/>
    <property type="project" value="UniProtKB-UniPathway"/>
</dbReference>
<dbReference type="EC" id="6.3.2.1" evidence="3"/>
<sequence>MKTLRTISELRAAIAPHRLDGKRIGLVPTMGYLHAGHASLIERAASECDLVITTVFVNPLQFAATEDLASYPRDEQGDADTASAAGADLFFLPSLDEMYPLGRDGVLTSVSVSDLSSVMEGASRPTHFAGMCTVVAKLFNIAGPCTAYFGKKDFQQLAIVKAMVRDLSFEVDVIGCGIRREADGLAMSSRNVYLTPEQRTAAPVLFAALCAAAQALSGGETSAEILRATMTDVINTQTLGQVEYLEIVDPITLGAVAQADLHSRFFGAVRFGSVRLIDNLDLTELDLTGLDLTGLDLTGLDPDASQPSAGA</sequence>
<name>A0A6J6STJ7_9ZZZZ</name>
<dbReference type="EMBL" id="CAEZYU010000030">
    <property type="protein sequence ID" value="CAB4738123.1"/>
    <property type="molecule type" value="Genomic_DNA"/>
</dbReference>
<dbReference type="PANTHER" id="PTHR21299:SF1">
    <property type="entry name" value="PANTOATE--BETA-ALANINE LIGASE"/>
    <property type="match status" value="1"/>
</dbReference>
<comment type="pathway">
    <text evidence="1">Cofactor biosynthesis; (R)-pantothenate biosynthesis; (R)-pantothenate from (R)-pantoate and beta-alanine: step 1/1.</text>
</comment>
<comment type="similarity">
    <text evidence="2">Belongs to the pantothenate synthetase family.</text>
</comment>
<dbReference type="CDD" id="cd00560">
    <property type="entry name" value="PanC"/>
    <property type="match status" value="1"/>
</dbReference>